<dbReference type="VEuPathDB" id="FungiDB:RhiirFUN_000036"/>
<accession>A0A916EL71</accession>
<organism evidence="3 4">
    <name type="scientific">Rhizophagus irregularis</name>
    <dbReference type="NCBI Taxonomy" id="588596"/>
    <lineage>
        <taxon>Eukaryota</taxon>
        <taxon>Fungi</taxon>
        <taxon>Fungi incertae sedis</taxon>
        <taxon>Mucoromycota</taxon>
        <taxon>Glomeromycotina</taxon>
        <taxon>Glomeromycetes</taxon>
        <taxon>Glomerales</taxon>
        <taxon>Glomeraceae</taxon>
        <taxon>Rhizophagus</taxon>
    </lineage>
</organism>
<evidence type="ECO:0000313" key="3">
    <source>
        <dbReference type="EMBL" id="CAB5392126.1"/>
    </source>
</evidence>
<gene>
    <name evidence="3" type="ORF">CHRIB12_LOCUS22267</name>
</gene>
<feature type="compositionally biased region" description="Pro residues" evidence="2">
    <location>
        <begin position="522"/>
        <end position="538"/>
    </location>
</feature>
<feature type="region of interest" description="Disordered" evidence="2">
    <location>
        <begin position="517"/>
        <end position="567"/>
    </location>
</feature>
<protein>
    <recommendedName>
        <fullName evidence="5">Protein kinase domain-containing protein</fullName>
    </recommendedName>
</protein>
<feature type="compositionally biased region" description="Low complexity" evidence="2">
    <location>
        <begin position="539"/>
        <end position="552"/>
    </location>
</feature>
<evidence type="ECO:0000256" key="1">
    <source>
        <dbReference type="SAM" id="Coils"/>
    </source>
</evidence>
<dbReference type="AlphaFoldDB" id="A0A916EL71"/>
<sequence>MDNTENTEFSADDFTSLFDSNGLLKDKLEGFNENQKKLRSLNEKAKDVQEENLKLKNEVKAWVNRKGQIKLAQSNIDNSYPSEVPPKGKEDDKTYQERYAIAKEFISGWRTCIDEFEDYQKKCDEFGKLFEETTQKNKDSINKTLSQLSKLSKLSLPGGSFHPLIYRLFKHSYHTKSRGCCNLGFFSKLNTMYQIENLFIEIGVNLNIYQDDITATEDKIKEYRELLDKTVLKLNRIRMARTPAYSNQAQQCFVCNRPYVFIKWCKFCDIEQFKKQFSNWGSGNPEFDKIIHDSQLSIKYPNGFIQWIPYEKFVNVEFVGRGAYANVYKANWVEGLGTWDYALGKRVRYPNTPVALKELKNSIHIGKEFLEEVTAYIKSSSSTVLRCYDPDKRPTTKDLYQKILFWLNEFNKTPLPDTIQQFITNKQNSFDEVHDSNVEYASQSVKTQTIKDPIIEKLAAKIKKGTNSDNDDKKYEDEADEWNTIHINDYQNWLYELDIMRDFSEGKIASIVTNEIPQLNYEPPPPPTPPTLPTPPTPSTGENTTTGESTSGIQITHSLEAFTESLK</sequence>
<dbReference type="Proteomes" id="UP000684084">
    <property type="component" value="Unassembled WGS sequence"/>
</dbReference>
<evidence type="ECO:0000256" key="2">
    <source>
        <dbReference type="SAM" id="MobiDB-lite"/>
    </source>
</evidence>
<reference evidence="3" key="1">
    <citation type="submission" date="2020-05" db="EMBL/GenBank/DDBJ databases">
        <authorList>
            <person name="Rincon C."/>
            <person name="Sanders R I."/>
            <person name="Robbins C."/>
            <person name="Chaturvedi A."/>
        </authorList>
    </citation>
    <scope>NUCLEOTIDE SEQUENCE</scope>
    <source>
        <strain evidence="3">CHB12</strain>
    </source>
</reference>
<dbReference type="OrthoDB" id="2342367at2759"/>
<feature type="coiled-coil region" evidence="1">
    <location>
        <begin position="31"/>
        <end position="65"/>
    </location>
</feature>
<dbReference type="EMBL" id="CAGKOT010000075">
    <property type="protein sequence ID" value="CAB5392126.1"/>
    <property type="molecule type" value="Genomic_DNA"/>
</dbReference>
<proteinExistence type="predicted"/>
<evidence type="ECO:0000313" key="4">
    <source>
        <dbReference type="Proteomes" id="UP000684084"/>
    </source>
</evidence>
<evidence type="ECO:0008006" key="5">
    <source>
        <dbReference type="Google" id="ProtNLM"/>
    </source>
</evidence>
<comment type="caution">
    <text evidence="3">The sequence shown here is derived from an EMBL/GenBank/DDBJ whole genome shotgun (WGS) entry which is preliminary data.</text>
</comment>
<keyword evidence="1" id="KW-0175">Coiled coil</keyword>
<name>A0A916EL71_9GLOM</name>